<evidence type="ECO:0000313" key="6">
    <source>
        <dbReference type="EMBL" id="KJH51562.1"/>
    </source>
</evidence>
<dbReference type="Pfam" id="PF00994">
    <property type="entry name" value="MoCF_biosynth"/>
    <property type="match status" value="1"/>
</dbReference>
<dbReference type="EMBL" id="KN716181">
    <property type="protein sequence ID" value="KJH51562.1"/>
    <property type="molecule type" value="Genomic_DNA"/>
</dbReference>
<dbReference type="Gene3D" id="3.40.980.10">
    <property type="entry name" value="MoaB/Mog-like domain"/>
    <property type="match status" value="1"/>
</dbReference>
<keyword evidence="4" id="KW-0501">Molybdenum cofactor biosynthesis</keyword>
<reference evidence="7" key="2">
    <citation type="journal article" date="2016" name="Sci. Rep.">
        <title>Dictyocaulus viviparus genome, variome and transcriptome elucidate lungworm biology and support future intervention.</title>
        <authorList>
            <person name="McNulty S.N."/>
            <person name="Strube C."/>
            <person name="Rosa B.A."/>
            <person name="Martin J.C."/>
            <person name="Tyagi R."/>
            <person name="Choi Y.J."/>
            <person name="Wang Q."/>
            <person name="Hallsworth Pepin K."/>
            <person name="Zhang X."/>
            <person name="Ozersky P."/>
            <person name="Wilson R.K."/>
            <person name="Sternberg P.W."/>
            <person name="Gasser R.B."/>
            <person name="Mitreva M."/>
        </authorList>
    </citation>
    <scope>NUCLEOTIDE SEQUENCE [LARGE SCALE GENOMIC DNA]</scope>
    <source>
        <strain evidence="7">HannoverDv2000</strain>
    </source>
</reference>
<dbReference type="InterPro" id="IPR001453">
    <property type="entry name" value="MoaB/Mog_dom"/>
</dbReference>
<sequence length="279" mass="31407">MMTSNKFTNMLGEFFVSQKTPEFKPCSASMQELDKVIKKEKENYIQKSHVSHPRYMSADNIYHDVSFNSEEAVIVRDMKNKRKERPSSLVEKFKQRLSPSRNSERIVSESDCVMLETKADSNSSAFVKNLVMFAKEIVYFADKRIQKQKLLSLVDNSSLVDHHLKYAFLDCNRIANPTIYEPVIVPDERAMIESVLIEKSKVSDVIITTGGTGCGKRDVTPEATINVVDRRCTGLEVALHSHSLRITPMAALSRAVAGLRGSTLIVNFPGSVKAVKVFR</sequence>
<dbReference type="Proteomes" id="UP000053766">
    <property type="component" value="Unassembled WGS sequence"/>
</dbReference>
<dbReference type="EC" id="2.10.1.1" evidence="3"/>
<protein>
    <recommendedName>
        <fullName evidence="3">molybdopterin molybdotransferase</fullName>
        <ecNumber evidence="3">2.10.1.1</ecNumber>
    </recommendedName>
</protein>
<dbReference type="GO" id="GO:0006777">
    <property type="term" value="P:Mo-molybdopterin cofactor biosynthetic process"/>
    <property type="evidence" value="ECO:0007669"/>
    <property type="project" value="UniProtKB-KW"/>
</dbReference>
<organism evidence="6 7">
    <name type="scientific">Dictyocaulus viviparus</name>
    <name type="common">Bovine lungworm</name>
    <dbReference type="NCBI Taxonomy" id="29172"/>
    <lineage>
        <taxon>Eukaryota</taxon>
        <taxon>Metazoa</taxon>
        <taxon>Ecdysozoa</taxon>
        <taxon>Nematoda</taxon>
        <taxon>Chromadorea</taxon>
        <taxon>Rhabditida</taxon>
        <taxon>Rhabditina</taxon>
        <taxon>Rhabditomorpha</taxon>
        <taxon>Strongyloidea</taxon>
        <taxon>Metastrongylidae</taxon>
        <taxon>Dictyocaulus</taxon>
    </lineage>
</organism>
<dbReference type="InterPro" id="IPR008284">
    <property type="entry name" value="MoCF_biosynth_CS"/>
</dbReference>
<dbReference type="STRING" id="29172.A0A0D8Y5T7"/>
<dbReference type="CDD" id="cd00886">
    <property type="entry name" value="MogA_MoaB"/>
    <property type="match status" value="1"/>
</dbReference>
<evidence type="ECO:0000256" key="1">
    <source>
        <dbReference type="ARBA" id="ARBA00005046"/>
    </source>
</evidence>
<gene>
    <name evidence="6" type="ORF">DICVIV_02299</name>
</gene>
<evidence type="ECO:0000256" key="3">
    <source>
        <dbReference type="ARBA" id="ARBA00013269"/>
    </source>
</evidence>
<name>A0A0D8Y5T7_DICVI</name>
<feature type="domain" description="MoaB/Mog" evidence="5">
    <location>
        <begin position="178"/>
        <end position="277"/>
    </location>
</feature>
<accession>A0A0D8Y5T7</accession>
<dbReference type="PROSITE" id="PS01078">
    <property type="entry name" value="MOCF_BIOSYNTHESIS_1"/>
    <property type="match status" value="1"/>
</dbReference>
<evidence type="ECO:0000313" key="7">
    <source>
        <dbReference type="Proteomes" id="UP000053766"/>
    </source>
</evidence>
<evidence type="ECO:0000256" key="4">
    <source>
        <dbReference type="ARBA" id="ARBA00023150"/>
    </source>
</evidence>
<dbReference type="PANTHER" id="PTHR43764:SF1">
    <property type="entry name" value="MOLYBDOPTERIN MOLYBDOTRANSFERASE"/>
    <property type="match status" value="1"/>
</dbReference>
<comment type="similarity">
    <text evidence="2">In the N-terminal section; belongs to the MoaB/Mog family.</text>
</comment>
<comment type="pathway">
    <text evidence="1">Cofactor biosynthesis; molybdopterin biosynthesis.</text>
</comment>
<dbReference type="SUPFAM" id="SSF53218">
    <property type="entry name" value="Molybdenum cofactor biosynthesis proteins"/>
    <property type="match status" value="1"/>
</dbReference>
<dbReference type="InterPro" id="IPR036425">
    <property type="entry name" value="MoaB/Mog-like_dom_sf"/>
</dbReference>
<reference evidence="6 7" key="1">
    <citation type="submission" date="2013-11" db="EMBL/GenBank/DDBJ databases">
        <title>Draft genome of the bovine lungworm Dictyocaulus viviparus.</title>
        <authorList>
            <person name="Mitreva M."/>
        </authorList>
    </citation>
    <scope>NUCLEOTIDE SEQUENCE [LARGE SCALE GENOMIC DNA]</scope>
    <source>
        <strain evidence="6 7">HannoverDv2000</strain>
    </source>
</reference>
<proteinExistence type="inferred from homology"/>
<dbReference type="GO" id="GO:0061599">
    <property type="term" value="F:molybdopterin molybdotransferase activity"/>
    <property type="evidence" value="ECO:0007669"/>
    <property type="project" value="UniProtKB-EC"/>
</dbReference>
<dbReference type="OrthoDB" id="4349954at2759"/>
<keyword evidence="7" id="KW-1185">Reference proteome</keyword>
<dbReference type="AlphaFoldDB" id="A0A0D8Y5T7"/>
<evidence type="ECO:0000259" key="5">
    <source>
        <dbReference type="Pfam" id="PF00994"/>
    </source>
</evidence>
<dbReference type="PANTHER" id="PTHR43764">
    <property type="entry name" value="MOLYBDENUM COFACTOR BIOSYNTHESIS"/>
    <property type="match status" value="1"/>
</dbReference>
<dbReference type="InterPro" id="IPR051920">
    <property type="entry name" value="MPT_Adenylyltrnsfr/MoaC-Rel"/>
</dbReference>
<evidence type="ECO:0000256" key="2">
    <source>
        <dbReference type="ARBA" id="ARBA00007589"/>
    </source>
</evidence>